<organism evidence="1 2">
    <name type="scientific">Polynucleobacter asymbioticus</name>
    <dbReference type="NCBI Taxonomy" id="576611"/>
    <lineage>
        <taxon>Bacteria</taxon>
        <taxon>Pseudomonadati</taxon>
        <taxon>Pseudomonadota</taxon>
        <taxon>Betaproteobacteria</taxon>
        <taxon>Burkholderiales</taxon>
        <taxon>Burkholderiaceae</taxon>
        <taxon>Polynucleobacter</taxon>
    </lineage>
</organism>
<evidence type="ECO:0000313" key="1">
    <source>
        <dbReference type="EMBL" id="APC00885.1"/>
    </source>
</evidence>
<proteinExistence type="predicted"/>
<name>A0AAC9IUL3_9BURK</name>
<dbReference type="EMBL" id="CP015017">
    <property type="protein sequence ID" value="APC00885.1"/>
    <property type="molecule type" value="Genomic_DNA"/>
</dbReference>
<dbReference type="AlphaFoldDB" id="A0AAC9IUL3"/>
<sequence length="299" mass="31772">MKSFSEIPEGLANIAKGRDRIPTHEFAYVTNTATQTIRKHLCQKGHFHGIVPIKIGSRLQFAVEDNDAIFINGSGNINNNHISFGNGAYDFVQTNSGNINNNTISFGSGFDDYVFTFGNINNNHISFGNGVSDFVVAFSNLANNTITMGNGNNDVVVGSPLSNNTITMGNGNNDEVAGTSLSNNTITMGNGNNDAIYTNGLGGNNIINIGSGMGDVIDVSTNDKITVGIGGSDTFYFNQNTIGSIGHVQIYHYNFAHDFLNYLSMPTATLANSNGNVLITFAGDSQDSITLVGVHLPPV</sequence>
<reference evidence="1" key="1">
    <citation type="journal article" date="2017" name="Appl. Environ. Microbiol.">
        <title>Microdiversification of a pelagic Polynucleobacter species is mainly driven by acquisition of genomic islands from a partially interspecific gene pool.</title>
        <authorList>
            <person name="Hoetzinger M."/>
            <person name="Hahn M.W."/>
            <person name="Jezberova J."/>
            <person name="Schmidt J."/>
            <person name="Koll U."/>
        </authorList>
    </citation>
    <scope>NUCLEOTIDE SEQUENCE</scope>
    <source>
        <strain evidence="1">MWH-RechtKol4</strain>
    </source>
</reference>
<dbReference type="Gene3D" id="2.160.20.160">
    <property type="match status" value="1"/>
</dbReference>
<dbReference type="RefSeq" id="WP_071539021.1">
    <property type="nucleotide sequence ID" value="NZ_CP015016.1"/>
</dbReference>
<gene>
    <name evidence="1" type="ORF">AOC25_04195</name>
</gene>
<evidence type="ECO:0000313" key="2">
    <source>
        <dbReference type="Proteomes" id="UP000182060"/>
    </source>
</evidence>
<protein>
    <submittedName>
        <fullName evidence="1">Uncharacterized protein</fullName>
    </submittedName>
</protein>
<dbReference type="Proteomes" id="UP000182060">
    <property type="component" value="Chromosome"/>
</dbReference>
<accession>A0AAC9IUL3</accession>